<gene>
    <name evidence="3" type="ORF">L211DRAFT_792489</name>
</gene>
<sequence>MAPSRKPRSKATPASSLFSNTSYGRDLPVYSSVPTGDTLHNSSSSHLGSTSGDDGDDDDDDDDGDGLSTTPQDLDVLKEEEERERLLSTGGLFGSLSRREGGVVIGKRSRRKRRPGLALEDSEERIGGGAGEYSTADEDSESEDEEIKEIRQGWVDEKSNLRELRPRTPSLRRMLAISAGLLAFLILLIYSSLRLSAKELTVPFHATPLTNGTHTYHPTTLFISLDGFRASYLSLGLTPTLQSFINSGLSTPYLTPSFPSVTFPNHWTLITGLYPESHGIVGNSFFDPVSQEEYFYTNRTSSTKPFWYGGSPIWSVAEENGVKTAIHMWPGSETYLNYPEAYVSSLDEFKKQKGKDIKRMAPSIVDPFNGAEPLASKVTRLLSWLDLPLDSRPQLILGYVPNIDAIGHKFGPDTPEEKAELRKVDDMFKLLLQGIEARNLTDIVNIVVVSDHGMAKTQTEKLIYLEDVLGDNHTSKITNIEGLPLAGIRLAPGAQLDENDARATSRGNRAPWNVYHKLYSMPSRWHFSNNERIAPIWIVPDVGWVFVTKDEYPPDNMPERGYHLKGVHGYDNLAREMRAVFVGWGPEFKRGIMHGEGREWIGVGGAAGGKLERRVDAQGKEVKGVKVKPFGNWEVYGIV</sequence>
<feature type="compositionally biased region" description="Polar residues" evidence="1">
    <location>
        <begin position="12"/>
        <end position="23"/>
    </location>
</feature>
<evidence type="ECO:0000256" key="1">
    <source>
        <dbReference type="SAM" id="MobiDB-lite"/>
    </source>
</evidence>
<dbReference type="PANTHER" id="PTHR10151">
    <property type="entry name" value="ECTONUCLEOTIDE PYROPHOSPHATASE/PHOSPHODIESTERASE"/>
    <property type="match status" value="1"/>
</dbReference>
<feature type="non-terminal residue" evidence="3">
    <location>
        <position position="639"/>
    </location>
</feature>
<dbReference type="FunCoup" id="A0A3N4LBD8">
    <property type="interactions" value="204"/>
</dbReference>
<keyword evidence="2" id="KW-0472">Membrane</keyword>
<feature type="compositionally biased region" description="Acidic residues" evidence="1">
    <location>
        <begin position="135"/>
        <end position="145"/>
    </location>
</feature>
<dbReference type="GO" id="GO:0047429">
    <property type="term" value="F:nucleoside triphosphate diphosphatase activity"/>
    <property type="evidence" value="ECO:0007669"/>
    <property type="project" value="TreeGrafter"/>
</dbReference>
<accession>A0A3N4LBD8</accession>
<dbReference type="GO" id="GO:0017111">
    <property type="term" value="F:ribonucleoside triphosphate phosphatase activity"/>
    <property type="evidence" value="ECO:0007669"/>
    <property type="project" value="TreeGrafter"/>
</dbReference>
<dbReference type="GO" id="GO:0009141">
    <property type="term" value="P:nucleoside triphosphate metabolic process"/>
    <property type="evidence" value="ECO:0007669"/>
    <property type="project" value="TreeGrafter"/>
</dbReference>
<dbReference type="AlphaFoldDB" id="A0A3N4LBD8"/>
<dbReference type="Gene3D" id="3.30.1360.180">
    <property type="match status" value="1"/>
</dbReference>
<dbReference type="EMBL" id="ML121575">
    <property type="protein sequence ID" value="RPB20190.1"/>
    <property type="molecule type" value="Genomic_DNA"/>
</dbReference>
<protein>
    <submittedName>
        <fullName evidence="3">Phosphodiest-domain-containing protein</fullName>
    </submittedName>
</protein>
<keyword evidence="2" id="KW-1133">Transmembrane helix</keyword>
<proteinExistence type="predicted"/>
<dbReference type="PANTHER" id="PTHR10151:SF120">
    <property type="entry name" value="BIS(5'-ADENOSYL)-TRIPHOSPHATASE"/>
    <property type="match status" value="1"/>
</dbReference>
<dbReference type="CDD" id="cd16018">
    <property type="entry name" value="Enpp"/>
    <property type="match status" value="1"/>
</dbReference>
<keyword evidence="4" id="KW-1185">Reference proteome</keyword>
<feature type="compositionally biased region" description="Low complexity" evidence="1">
    <location>
        <begin position="38"/>
        <end position="52"/>
    </location>
</feature>
<feature type="transmembrane region" description="Helical" evidence="2">
    <location>
        <begin position="174"/>
        <end position="193"/>
    </location>
</feature>
<evidence type="ECO:0000313" key="3">
    <source>
        <dbReference type="EMBL" id="RPB20190.1"/>
    </source>
</evidence>
<feature type="region of interest" description="Disordered" evidence="1">
    <location>
        <begin position="1"/>
        <end position="91"/>
    </location>
</feature>
<evidence type="ECO:0000256" key="2">
    <source>
        <dbReference type="SAM" id="Phobius"/>
    </source>
</evidence>
<dbReference type="OrthoDB" id="415411at2759"/>
<reference evidence="3 4" key="1">
    <citation type="journal article" date="2018" name="Nat. Ecol. Evol.">
        <title>Pezizomycetes genomes reveal the molecular basis of ectomycorrhizal truffle lifestyle.</title>
        <authorList>
            <person name="Murat C."/>
            <person name="Payen T."/>
            <person name="Noel B."/>
            <person name="Kuo A."/>
            <person name="Morin E."/>
            <person name="Chen J."/>
            <person name="Kohler A."/>
            <person name="Krizsan K."/>
            <person name="Balestrini R."/>
            <person name="Da Silva C."/>
            <person name="Montanini B."/>
            <person name="Hainaut M."/>
            <person name="Levati E."/>
            <person name="Barry K.W."/>
            <person name="Belfiori B."/>
            <person name="Cichocki N."/>
            <person name="Clum A."/>
            <person name="Dockter R.B."/>
            <person name="Fauchery L."/>
            <person name="Guy J."/>
            <person name="Iotti M."/>
            <person name="Le Tacon F."/>
            <person name="Lindquist E.A."/>
            <person name="Lipzen A."/>
            <person name="Malagnac F."/>
            <person name="Mello A."/>
            <person name="Molinier V."/>
            <person name="Miyauchi S."/>
            <person name="Poulain J."/>
            <person name="Riccioni C."/>
            <person name="Rubini A."/>
            <person name="Sitrit Y."/>
            <person name="Splivallo R."/>
            <person name="Traeger S."/>
            <person name="Wang M."/>
            <person name="Zifcakova L."/>
            <person name="Wipf D."/>
            <person name="Zambonelli A."/>
            <person name="Paolocci F."/>
            <person name="Nowrousian M."/>
            <person name="Ottonello S."/>
            <person name="Baldrian P."/>
            <person name="Spatafora J.W."/>
            <person name="Henrissat B."/>
            <person name="Nagy L.G."/>
            <person name="Aury J.M."/>
            <person name="Wincker P."/>
            <person name="Grigoriev I.V."/>
            <person name="Bonfante P."/>
            <person name="Martin F.M."/>
        </authorList>
    </citation>
    <scope>NUCLEOTIDE SEQUENCE [LARGE SCALE GENOMIC DNA]</scope>
    <source>
        <strain evidence="3 4">ATCC MYA-4762</strain>
    </source>
</reference>
<dbReference type="InterPro" id="IPR002591">
    <property type="entry name" value="Phosphodiest/P_Trfase"/>
</dbReference>
<dbReference type="SUPFAM" id="SSF53649">
    <property type="entry name" value="Alkaline phosphatase-like"/>
    <property type="match status" value="1"/>
</dbReference>
<dbReference type="Proteomes" id="UP000267821">
    <property type="component" value="Unassembled WGS sequence"/>
</dbReference>
<organism evidence="3 4">
    <name type="scientific">Terfezia boudieri ATCC MYA-4762</name>
    <dbReference type="NCBI Taxonomy" id="1051890"/>
    <lineage>
        <taxon>Eukaryota</taxon>
        <taxon>Fungi</taxon>
        <taxon>Dikarya</taxon>
        <taxon>Ascomycota</taxon>
        <taxon>Pezizomycotina</taxon>
        <taxon>Pezizomycetes</taxon>
        <taxon>Pezizales</taxon>
        <taxon>Pezizaceae</taxon>
        <taxon>Terfezia</taxon>
    </lineage>
</organism>
<evidence type="ECO:0000313" key="4">
    <source>
        <dbReference type="Proteomes" id="UP000267821"/>
    </source>
</evidence>
<keyword evidence="2" id="KW-0812">Transmembrane</keyword>
<feature type="compositionally biased region" description="Acidic residues" evidence="1">
    <location>
        <begin position="53"/>
        <end position="65"/>
    </location>
</feature>
<feature type="region of interest" description="Disordered" evidence="1">
    <location>
        <begin position="104"/>
        <end position="145"/>
    </location>
</feature>
<dbReference type="Gene3D" id="3.40.720.10">
    <property type="entry name" value="Alkaline Phosphatase, subunit A"/>
    <property type="match status" value="1"/>
</dbReference>
<dbReference type="InterPro" id="IPR017850">
    <property type="entry name" value="Alkaline_phosphatase_core_sf"/>
</dbReference>
<name>A0A3N4LBD8_9PEZI</name>
<dbReference type="STRING" id="1051890.A0A3N4LBD8"/>
<dbReference type="InParanoid" id="A0A3N4LBD8"/>
<dbReference type="Pfam" id="PF01663">
    <property type="entry name" value="Phosphodiest"/>
    <property type="match status" value="1"/>
</dbReference>